<feature type="region of interest" description="Disordered" evidence="1">
    <location>
        <begin position="1"/>
        <end position="56"/>
    </location>
</feature>
<reference evidence="2 3" key="1">
    <citation type="submission" date="2022-05" db="EMBL/GenBank/DDBJ databases">
        <authorList>
            <consortium name="Genoscope - CEA"/>
            <person name="William W."/>
        </authorList>
    </citation>
    <scope>NUCLEOTIDE SEQUENCE [LARGE SCALE GENOMIC DNA]</scope>
</reference>
<proteinExistence type="predicted"/>
<comment type="caution">
    <text evidence="2">The sequence shown here is derived from an EMBL/GenBank/DDBJ whole genome shotgun (WGS) entry which is preliminary data.</text>
</comment>
<name>A0AAU9XJ63_9CNID</name>
<feature type="region of interest" description="Disordered" evidence="1">
    <location>
        <begin position="262"/>
        <end position="320"/>
    </location>
</feature>
<organism evidence="2 3">
    <name type="scientific">Pocillopora meandrina</name>
    <dbReference type="NCBI Taxonomy" id="46732"/>
    <lineage>
        <taxon>Eukaryota</taxon>
        <taxon>Metazoa</taxon>
        <taxon>Cnidaria</taxon>
        <taxon>Anthozoa</taxon>
        <taxon>Hexacorallia</taxon>
        <taxon>Scleractinia</taxon>
        <taxon>Astrocoeniina</taxon>
        <taxon>Pocilloporidae</taxon>
        <taxon>Pocillopora</taxon>
    </lineage>
</organism>
<feature type="compositionally biased region" description="Low complexity" evidence="1">
    <location>
        <begin position="18"/>
        <end position="51"/>
    </location>
</feature>
<accession>A0AAU9XJ63</accession>
<feature type="compositionally biased region" description="Basic and acidic residues" evidence="1">
    <location>
        <begin position="302"/>
        <end position="320"/>
    </location>
</feature>
<keyword evidence="3" id="KW-1185">Reference proteome</keyword>
<feature type="compositionally biased region" description="Basic and acidic residues" evidence="1">
    <location>
        <begin position="284"/>
        <end position="293"/>
    </location>
</feature>
<gene>
    <name evidence="2" type="ORF">PMEA_00023460</name>
</gene>
<dbReference type="AlphaFoldDB" id="A0AAU9XJ63"/>
<feature type="compositionally biased region" description="Basic and acidic residues" evidence="1">
    <location>
        <begin position="265"/>
        <end position="274"/>
    </location>
</feature>
<protein>
    <submittedName>
        <fullName evidence="2">Uncharacterized protein</fullName>
    </submittedName>
</protein>
<dbReference type="EMBL" id="CALNXJ010000043">
    <property type="protein sequence ID" value="CAH3147563.1"/>
    <property type="molecule type" value="Genomic_DNA"/>
</dbReference>
<feature type="region of interest" description="Disordered" evidence="1">
    <location>
        <begin position="104"/>
        <end position="127"/>
    </location>
</feature>
<feature type="compositionally biased region" description="Acidic residues" evidence="1">
    <location>
        <begin position="231"/>
        <end position="241"/>
    </location>
</feature>
<evidence type="ECO:0000313" key="3">
    <source>
        <dbReference type="Proteomes" id="UP001159428"/>
    </source>
</evidence>
<sequence>MDQTSSAQSRGSAPSNFYSMSGTPSPYSGSSSRVSSVGLSSSSVQYSGSTPLSSRDTTQQLITGLAACQRSIEELLQTVRSSNERIEELAEKVKILDGRVEKLSSHPVDGTESGSGGRGEKRKRTKSSLLVQEEVHKLHNSRDPAMQYRGRESPQSRNFEIKAFFVLFRDCEKDHEHLRRNALGKITDEIKLKNKKNLPKERARIQRKAHVKDEAESRAFAMLSKEHMSSDDGDTDTDEGEGGWVLRPPKYRSKTLEALLNKLGKRSEKTEKATNKRWKRTKARKGEPAEKEPPTGSPKWALSDEWREIMERREQEQTEM</sequence>
<dbReference type="Proteomes" id="UP001159428">
    <property type="component" value="Unassembled WGS sequence"/>
</dbReference>
<feature type="compositionally biased region" description="Polar residues" evidence="1">
    <location>
        <begin position="1"/>
        <end position="17"/>
    </location>
</feature>
<evidence type="ECO:0000313" key="2">
    <source>
        <dbReference type="EMBL" id="CAH3147563.1"/>
    </source>
</evidence>
<evidence type="ECO:0000256" key="1">
    <source>
        <dbReference type="SAM" id="MobiDB-lite"/>
    </source>
</evidence>
<feature type="region of interest" description="Disordered" evidence="1">
    <location>
        <begin position="225"/>
        <end position="247"/>
    </location>
</feature>